<evidence type="ECO:0000313" key="2">
    <source>
        <dbReference type="Proteomes" id="UP000461585"/>
    </source>
</evidence>
<accession>A0A7X5KN08</accession>
<sequence>MTIQFINYPYIYTKCAKRIHADEITGTVRIGAVLEALPVLDDLDYSGHRYKVVGGDVDSDCPGGVCPVR</sequence>
<organism evidence="1 2">
    <name type="scientific">Anaerotalea alkaliphila</name>
    <dbReference type="NCBI Taxonomy" id="2662126"/>
    <lineage>
        <taxon>Bacteria</taxon>
        <taxon>Bacillati</taxon>
        <taxon>Bacillota</taxon>
        <taxon>Clostridia</taxon>
        <taxon>Eubacteriales</taxon>
        <taxon>Anaerotalea</taxon>
    </lineage>
</organism>
<dbReference type="EMBL" id="JAAEEH010000042">
    <property type="protein sequence ID" value="NDL68506.1"/>
    <property type="molecule type" value="Genomic_DNA"/>
</dbReference>
<evidence type="ECO:0000313" key="1">
    <source>
        <dbReference type="EMBL" id="NDL68506.1"/>
    </source>
</evidence>
<name>A0A7X5KN08_9FIRM</name>
<gene>
    <name evidence="1" type="ORF">GXN74_12240</name>
</gene>
<keyword evidence="2" id="KW-1185">Reference proteome</keyword>
<dbReference type="Proteomes" id="UP000461585">
    <property type="component" value="Unassembled WGS sequence"/>
</dbReference>
<proteinExistence type="predicted"/>
<protein>
    <submittedName>
        <fullName evidence="1">Uncharacterized protein</fullName>
    </submittedName>
</protein>
<comment type="caution">
    <text evidence="1">The sequence shown here is derived from an EMBL/GenBank/DDBJ whole genome shotgun (WGS) entry which is preliminary data.</text>
</comment>
<dbReference type="RefSeq" id="WP_162371231.1">
    <property type="nucleotide sequence ID" value="NZ_JAAEEH010000042.1"/>
</dbReference>
<reference evidence="1 2" key="1">
    <citation type="submission" date="2020-01" db="EMBL/GenBank/DDBJ databases">
        <title>Anaeroalcalibacter tamaniensis gen. nov., sp. nov., moderately halophilic strictly anaerobic fermenter bacterium from mud volcano of Taman peninsula.</title>
        <authorList>
            <person name="Frolova A."/>
            <person name="Merkel A.Y."/>
            <person name="Slobodkin A.I."/>
        </authorList>
    </citation>
    <scope>NUCLEOTIDE SEQUENCE [LARGE SCALE GENOMIC DNA]</scope>
    <source>
        <strain evidence="1 2">F-3ap</strain>
    </source>
</reference>
<dbReference type="AlphaFoldDB" id="A0A7X5KN08"/>